<comment type="subunit">
    <text evidence="14">Homodimer.</text>
</comment>
<keyword evidence="12 14" id="KW-0472">Membrane</keyword>
<keyword evidence="8 14" id="KW-0479">Metal-binding</keyword>
<accession>Q8KYT8</accession>
<dbReference type="GO" id="GO:0070818">
    <property type="term" value="F:protoporphyrinogen oxidase activity"/>
    <property type="evidence" value="ECO:0007669"/>
    <property type="project" value="UniProtKB-UniRule"/>
</dbReference>
<gene>
    <name evidence="16" type="ORF">MBMO_EBAC000-60D04.103</name>
</gene>
<dbReference type="PIRSF" id="PIRSF004638">
    <property type="entry name" value="UCP004638"/>
    <property type="match status" value="1"/>
</dbReference>
<comment type="pathway">
    <text evidence="2 14 15">Porphyrin-containing compound metabolism; protoporphyrin-IX biosynthesis; protoporphyrin-IX from protoporphyrinogen-IX: step 1/1.</text>
</comment>
<dbReference type="HAMAP" id="MF_02239">
    <property type="entry name" value="HemJ"/>
    <property type="match status" value="1"/>
</dbReference>
<keyword evidence="11 14" id="KW-0408">Iron</keyword>
<feature type="transmembrane region" description="Helical" evidence="14">
    <location>
        <begin position="58"/>
        <end position="83"/>
    </location>
</feature>
<organism evidence="16">
    <name type="scientific">uncultured marine proteobacterium</name>
    <dbReference type="NCBI Taxonomy" id="482892"/>
    <lineage>
        <taxon>Bacteria</taxon>
        <taxon>Pseudomonadati</taxon>
        <taxon>Pseudomonadota</taxon>
        <taxon>environmental samples</taxon>
    </lineage>
</organism>
<dbReference type="GO" id="GO:0005886">
    <property type="term" value="C:plasma membrane"/>
    <property type="evidence" value="ECO:0007669"/>
    <property type="project" value="UniProtKB-SubCell"/>
</dbReference>
<evidence type="ECO:0000256" key="6">
    <source>
        <dbReference type="ARBA" id="ARBA00022617"/>
    </source>
</evidence>
<comment type="catalytic activity">
    <reaction evidence="13 14 15">
        <text>protoporphyrinogen IX + 3 A = protoporphyrin IX + 3 AH2</text>
        <dbReference type="Rhea" id="RHEA:62000"/>
        <dbReference type="ChEBI" id="CHEBI:13193"/>
        <dbReference type="ChEBI" id="CHEBI:17499"/>
        <dbReference type="ChEBI" id="CHEBI:57306"/>
        <dbReference type="ChEBI" id="CHEBI:57307"/>
    </reaction>
</comment>
<dbReference type="EMBL" id="AE008921">
    <property type="protein sequence ID" value="AAM48734.1"/>
    <property type="molecule type" value="Genomic_DNA"/>
</dbReference>
<dbReference type="AlphaFoldDB" id="Q8KYT8"/>
<feature type="transmembrane region" description="Helical" evidence="14">
    <location>
        <begin position="129"/>
        <end position="147"/>
    </location>
</feature>
<dbReference type="GO" id="GO:0046872">
    <property type="term" value="F:metal ion binding"/>
    <property type="evidence" value="ECO:0007669"/>
    <property type="project" value="UniProtKB-UniRule"/>
</dbReference>
<comment type="similarity">
    <text evidence="3 14 15">Belongs to the HemJ family.</text>
</comment>
<comment type="subcellular location">
    <subcellularLocation>
        <location evidence="1 14">Cell membrane</location>
        <topology evidence="1 14">Multi-pass membrane protein</topology>
    </subcellularLocation>
</comment>
<evidence type="ECO:0000313" key="16">
    <source>
        <dbReference type="EMBL" id="AAM48734.1"/>
    </source>
</evidence>
<evidence type="ECO:0000256" key="12">
    <source>
        <dbReference type="ARBA" id="ARBA00023136"/>
    </source>
</evidence>
<evidence type="ECO:0000256" key="15">
    <source>
        <dbReference type="PIRNR" id="PIRNR004638"/>
    </source>
</evidence>
<dbReference type="UniPathway" id="UPA00251">
    <property type="reaction ID" value="UER00324"/>
</dbReference>
<dbReference type="Pfam" id="PF03653">
    <property type="entry name" value="UPF0093"/>
    <property type="match status" value="1"/>
</dbReference>
<name>Q8KYT8_9PROT</name>
<proteinExistence type="inferred from homology"/>
<evidence type="ECO:0000256" key="10">
    <source>
        <dbReference type="ARBA" id="ARBA00023002"/>
    </source>
</evidence>
<dbReference type="PANTHER" id="PTHR40255:SF1">
    <property type="entry name" value="PROTOPORPHYRINOGEN IX OXIDASE"/>
    <property type="match status" value="1"/>
</dbReference>
<comment type="cofactor">
    <cofactor evidence="14 15">
        <name>heme b</name>
        <dbReference type="ChEBI" id="CHEBI:60344"/>
    </cofactor>
    <text evidence="14 15">Binds 1 heme b (iron(II)-protoporphyrin IX) group per subunit.</text>
</comment>
<feature type="binding site" description="axial binding residue" evidence="14">
    <location>
        <position position="16"/>
    </location>
    <ligand>
        <name>heme</name>
        <dbReference type="ChEBI" id="CHEBI:30413"/>
    </ligand>
    <ligandPart>
        <name>Fe</name>
        <dbReference type="ChEBI" id="CHEBI:18248"/>
    </ligandPart>
</feature>
<evidence type="ECO:0000256" key="8">
    <source>
        <dbReference type="ARBA" id="ARBA00022723"/>
    </source>
</evidence>
<sequence length="150" mass="17345">MIDYLIAMYPWLKAGHIVSVISWMAGIFYLPRLFVHHSEKVKIPSDTDRLFCMMESKLLKVIMTPAMLATWGFGLSLTIIPGVLNWSEVWPWVKLISIVAMTVFHVWLAKRQRDFENGENHLTGKTYRIMNEVPTVLLLAIIIMVVVRPF</sequence>
<comment type="function">
    <text evidence="14 15">Catalyzes the oxidation of protoporphyrinogen IX to protoporphyrin IX.</text>
</comment>
<evidence type="ECO:0000256" key="2">
    <source>
        <dbReference type="ARBA" id="ARBA00005073"/>
    </source>
</evidence>
<evidence type="ECO:0000256" key="13">
    <source>
        <dbReference type="ARBA" id="ARBA00048390"/>
    </source>
</evidence>
<keyword evidence="7 14" id="KW-0812">Transmembrane</keyword>
<feature type="binding site" description="axial binding residue" evidence="14">
    <location>
        <position position="94"/>
    </location>
    <ligand>
        <name>heme</name>
        <dbReference type="ChEBI" id="CHEBI:30413"/>
    </ligand>
    <ligandPart>
        <name>Fe</name>
        <dbReference type="ChEBI" id="CHEBI:18248"/>
    </ligandPart>
</feature>
<reference evidence="16" key="1">
    <citation type="journal article" date="2002" name="Nature">
        <title>Unsuspected diversity among marine aerobic anoxygenic phototrophs.</title>
        <authorList>
            <person name="Beja O."/>
            <person name="Suzuki M.T."/>
            <person name="Heidelberg J.F."/>
            <person name="Nelson W.C."/>
            <person name="Preston C.M."/>
            <person name="Hamada T."/>
            <person name="Eisen J.A."/>
            <person name="Fraser C.M."/>
            <person name="DeLong E.F."/>
        </authorList>
    </citation>
    <scope>NUCLEOTIDE SEQUENCE</scope>
</reference>
<feature type="transmembrane region" description="Helical" evidence="14">
    <location>
        <begin position="14"/>
        <end position="35"/>
    </location>
</feature>
<dbReference type="NCBIfam" id="TIGR00701">
    <property type="entry name" value="protoporphyrinogen oxidase HemJ"/>
    <property type="match status" value="1"/>
</dbReference>
<evidence type="ECO:0000256" key="5">
    <source>
        <dbReference type="ARBA" id="ARBA00022475"/>
    </source>
</evidence>
<evidence type="ECO:0000256" key="4">
    <source>
        <dbReference type="ARBA" id="ARBA00017504"/>
    </source>
</evidence>
<protein>
    <recommendedName>
        <fullName evidence="4 14">Protoporphyrinogen IX oxidase</fullName>
        <shortName evidence="14">PPO</shortName>
        <ecNumber evidence="14 15">1.3.99.-</ecNumber>
    </recommendedName>
</protein>
<feature type="transmembrane region" description="Helical" evidence="14">
    <location>
        <begin position="89"/>
        <end position="108"/>
    </location>
</feature>
<evidence type="ECO:0000256" key="7">
    <source>
        <dbReference type="ARBA" id="ARBA00022692"/>
    </source>
</evidence>
<evidence type="ECO:0000256" key="3">
    <source>
        <dbReference type="ARBA" id="ARBA00006501"/>
    </source>
</evidence>
<keyword evidence="9 14" id="KW-1133">Transmembrane helix</keyword>
<dbReference type="EC" id="1.3.99.-" evidence="14 15"/>
<dbReference type="PANTHER" id="PTHR40255">
    <property type="entry name" value="UPF0093 MEMBRANE PROTEIN SLR1790"/>
    <property type="match status" value="1"/>
</dbReference>
<keyword evidence="5 14" id="KW-1003">Cell membrane</keyword>
<evidence type="ECO:0000256" key="9">
    <source>
        <dbReference type="ARBA" id="ARBA00022989"/>
    </source>
</evidence>
<dbReference type="GO" id="GO:0006782">
    <property type="term" value="P:protoporphyrinogen IX biosynthetic process"/>
    <property type="evidence" value="ECO:0007669"/>
    <property type="project" value="UniProtKB-UniRule"/>
</dbReference>
<dbReference type="InterPro" id="IPR005265">
    <property type="entry name" value="HemJ-like"/>
</dbReference>
<keyword evidence="10 14" id="KW-0560">Oxidoreductase</keyword>
<keyword evidence="6 14" id="KW-0349">Heme</keyword>
<evidence type="ECO:0000256" key="1">
    <source>
        <dbReference type="ARBA" id="ARBA00004651"/>
    </source>
</evidence>
<evidence type="ECO:0000256" key="14">
    <source>
        <dbReference type="HAMAP-Rule" id="MF_02239"/>
    </source>
</evidence>
<evidence type="ECO:0000256" key="11">
    <source>
        <dbReference type="ARBA" id="ARBA00023004"/>
    </source>
</evidence>